<dbReference type="RefSeq" id="WP_369327253.1">
    <property type="nucleotide sequence ID" value="NZ_JAULBC010000001.1"/>
</dbReference>
<dbReference type="PRINTS" id="PR00111">
    <property type="entry name" value="ABHYDROLASE"/>
</dbReference>
<feature type="domain" description="AB hydrolase-1" evidence="2">
    <location>
        <begin position="68"/>
        <end position="169"/>
    </location>
</feature>
<keyword evidence="4" id="KW-1185">Reference proteome</keyword>
<feature type="signal peptide" evidence="1">
    <location>
        <begin position="1"/>
        <end position="20"/>
    </location>
</feature>
<evidence type="ECO:0000313" key="3">
    <source>
        <dbReference type="EMBL" id="MEX6685864.1"/>
    </source>
</evidence>
<dbReference type="InterPro" id="IPR050266">
    <property type="entry name" value="AB_hydrolase_sf"/>
</dbReference>
<dbReference type="EMBL" id="JAULBC010000001">
    <property type="protein sequence ID" value="MEX6685864.1"/>
    <property type="molecule type" value="Genomic_DNA"/>
</dbReference>
<proteinExistence type="predicted"/>
<comment type="caution">
    <text evidence="3">The sequence shown here is derived from an EMBL/GenBank/DDBJ whole genome shotgun (WGS) entry which is preliminary data.</text>
</comment>
<dbReference type="PANTHER" id="PTHR43798:SF33">
    <property type="entry name" value="HYDROLASE, PUTATIVE (AFU_ORTHOLOGUE AFUA_2G14860)-RELATED"/>
    <property type="match status" value="1"/>
</dbReference>
<evidence type="ECO:0000259" key="2">
    <source>
        <dbReference type="Pfam" id="PF00561"/>
    </source>
</evidence>
<feature type="chain" id="PRO_5045296295" evidence="1">
    <location>
        <begin position="21"/>
        <end position="332"/>
    </location>
</feature>
<dbReference type="InterPro" id="IPR029058">
    <property type="entry name" value="AB_hydrolase_fold"/>
</dbReference>
<name>A0ABV3ZBQ7_9BACT</name>
<organism evidence="3 4">
    <name type="scientific">Danxiaibacter flavus</name>
    <dbReference type="NCBI Taxonomy" id="3049108"/>
    <lineage>
        <taxon>Bacteria</taxon>
        <taxon>Pseudomonadati</taxon>
        <taxon>Bacteroidota</taxon>
        <taxon>Chitinophagia</taxon>
        <taxon>Chitinophagales</taxon>
        <taxon>Chitinophagaceae</taxon>
        <taxon>Danxiaibacter</taxon>
    </lineage>
</organism>
<evidence type="ECO:0000313" key="4">
    <source>
        <dbReference type="Proteomes" id="UP001560573"/>
    </source>
</evidence>
<dbReference type="Pfam" id="PF00561">
    <property type="entry name" value="Abhydrolase_1"/>
    <property type="match status" value="1"/>
</dbReference>
<dbReference type="SUPFAM" id="SSF53474">
    <property type="entry name" value="alpha/beta-Hydrolases"/>
    <property type="match status" value="1"/>
</dbReference>
<evidence type="ECO:0000256" key="1">
    <source>
        <dbReference type="SAM" id="SignalP"/>
    </source>
</evidence>
<protein>
    <submittedName>
        <fullName evidence="3">Alpha/beta hydrolase</fullName>
    </submittedName>
</protein>
<keyword evidence="3" id="KW-0378">Hydrolase</keyword>
<sequence>MKKTVLCLLVFAAFATAAFAQEKVVPLGLCLENYAYDYPVQYISLNIQGESLKMAYMDVKPTNSNGHTVMLLHGKNFNGAYWSQTAKTLSENGFRVIIPDQIGFGKSSKPSHIQYTFQLLAQNTKAILDSLGVQKVSVLGHSMGGMVATRFTLMFPERVEKFILEDPIGLEDWKLKVPYQSVDIWYKNELKQDYASMKKYQQESYYHGTWKDDYDKWLNLQAGWTLSPEYNRIAWNSALTYDMIFTQPVCYEFENIKAPALLIIGQLDKTALGKNLVSDDIKKTMGNYPALGKATQQKIKGSELVELDDVGHIPHVEAFDRFIKPLIEFLKK</sequence>
<gene>
    <name evidence="3" type="ORF">QTN47_00070</name>
</gene>
<reference evidence="3 4" key="1">
    <citation type="submission" date="2023-07" db="EMBL/GenBank/DDBJ databases">
        <authorList>
            <person name="Lian W.-H."/>
        </authorList>
    </citation>
    <scope>NUCLEOTIDE SEQUENCE [LARGE SCALE GENOMIC DNA]</scope>
    <source>
        <strain evidence="3 4">SYSU DXS3180</strain>
    </source>
</reference>
<dbReference type="PRINTS" id="PR00412">
    <property type="entry name" value="EPOXHYDRLASE"/>
</dbReference>
<dbReference type="GO" id="GO:0016787">
    <property type="term" value="F:hydrolase activity"/>
    <property type="evidence" value="ECO:0007669"/>
    <property type="project" value="UniProtKB-KW"/>
</dbReference>
<dbReference type="InterPro" id="IPR000073">
    <property type="entry name" value="AB_hydrolase_1"/>
</dbReference>
<dbReference type="Gene3D" id="3.40.50.1820">
    <property type="entry name" value="alpha/beta hydrolase"/>
    <property type="match status" value="1"/>
</dbReference>
<keyword evidence="1" id="KW-0732">Signal</keyword>
<dbReference type="Proteomes" id="UP001560573">
    <property type="component" value="Unassembled WGS sequence"/>
</dbReference>
<accession>A0ABV3ZBQ7</accession>
<dbReference type="PANTHER" id="PTHR43798">
    <property type="entry name" value="MONOACYLGLYCEROL LIPASE"/>
    <property type="match status" value="1"/>
</dbReference>
<dbReference type="InterPro" id="IPR000639">
    <property type="entry name" value="Epox_hydrolase-like"/>
</dbReference>